<dbReference type="HOGENOM" id="CLU_3288417_0_0_9"/>
<keyword evidence="2" id="KW-1185">Reference proteome</keyword>
<dbReference type="KEGG" id="dai:Desaci_1270"/>
<proteinExistence type="predicted"/>
<evidence type="ECO:0000313" key="2">
    <source>
        <dbReference type="Proteomes" id="UP000002892"/>
    </source>
</evidence>
<reference evidence="1 2" key="1">
    <citation type="journal article" date="2012" name="J. Bacteriol.">
        <title>Complete genome sequences of Desulfosporosinus orientis DSM765T, Desulfosporosinus youngiae DSM17734T, Desulfosporosinus meridiei DSM13257T, and Desulfosporosinus acidiphilus DSM22704T.</title>
        <authorList>
            <person name="Pester M."/>
            <person name="Brambilla E."/>
            <person name="Alazard D."/>
            <person name="Rattei T."/>
            <person name="Weinmaier T."/>
            <person name="Han J."/>
            <person name="Lucas S."/>
            <person name="Lapidus A."/>
            <person name="Cheng J.F."/>
            <person name="Goodwin L."/>
            <person name="Pitluck S."/>
            <person name="Peters L."/>
            <person name="Ovchinnikova G."/>
            <person name="Teshima H."/>
            <person name="Detter J.C."/>
            <person name="Han C.S."/>
            <person name="Tapia R."/>
            <person name="Land M.L."/>
            <person name="Hauser L."/>
            <person name="Kyrpides N.C."/>
            <person name="Ivanova N.N."/>
            <person name="Pagani I."/>
            <person name="Huntmann M."/>
            <person name="Wei C.L."/>
            <person name="Davenport K.W."/>
            <person name="Daligault H."/>
            <person name="Chain P.S."/>
            <person name="Chen A."/>
            <person name="Mavromatis K."/>
            <person name="Markowitz V."/>
            <person name="Szeto E."/>
            <person name="Mikhailova N."/>
            <person name="Pati A."/>
            <person name="Wagner M."/>
            <person name="Woyke T."/>
            <person name="Ollivier B."/>
            <person name="Klenk H.P."/>
            <person name="Spring S."/>
            <person name="Loy A."/>
        </authorList>
    </citation>
    <scope>NUCLEOTIDE SEQUENCE [LARGE SCALE GENOMIC DNA]</scope>
    <source>
        <strain evidence="2">DSM 22704 / JCM 16185 / SJ4</strain>
    </source>
</reference>
<organism evidence="1 2">
    <name type="scientific">Desulfosporosinus acidiphilus (strain DSM 22704 / JCM 16185 / SJ4)</name>
    <dbReference type="NCBI Taxonomy" id="646529"/>
    <lineage>
        <taxon>Bacteria</taxon>
        <taxon>Bacillati</taxon>
        <taxon>Bacillota</taxon>
        <taxon>Clostridia</taxon>
        <taxon>Eubacteriales</taxon>
        <taxon>Desulfitobacteriaceae</taxon>
        <taxon>Desulfosporosinus</taxon>
    </lineage>
</organism>
<dbReference type="EMBL" id="CP003639">
    <property type="protein sequence ID" value="AFM40297.1"/>
    <property type="molecule type" value="Genomic_DNA"/>
</dbReference>
<sequence>MSWRLYSSDFERQKGNQNRMAMGLSNIVILGGIFGKHVEN</sequence>
<dbReference type="RefSeq" id="WP_014826304.1">
    <property type="nucleotide sequence ID" value="NC_018068.1"/>
</dbReference>
<name>I4D3C3_DESAJ</name>
<protein>
    <submittedName>
        <fullName evidence="1">Uncharacterized protein</fullName>
    </submittedName>
</protein>
<dbReference type="Proteomes" id="UP000002892">
    <property type="component" value="Chromosome"/>
</dbReference>
<accession>I4D3C3</accession>
<evidence type="ECO:0000313" key="1">
    <source>
        <dbReference type="EMBL" id="AFM40297.1"/>
    </source>
</evidence>
<gene>
    <name evidence="1" type="ordered locus">Desaci_1270</name>
</gene>
<dbReference type="AlphaFoldDB" id="I4D3C3"/>